<organism evidence="6 7">
    <name type="scientific">Levilinea saccharolytica</name>
    <dbReference type="NCBI Taxonomy" id="229921"/>
    <lineage>
        <taxon>Bacteria</taxon>
        <taxon>Bacillati</taxon>
        <taxon>Chloroflexota</taxon>
        <taxon>Anaerolineae</taxon>
        <taxon>Anaerolineales</taxon>
        <taxon>Anaerolineaceae</taxon>
        <taxon>Levilinea</taxon>
    </lineage>
</organism>
<dbReference type="PANTHER" id="PTHR24028:SF316">
    <property type="entry name" value="NEURAL-CADHERIN-LIKE"/>
    <property type="match status" value="1"/>
</dbReference>
<keyword evidence="3" id="KW-0472">Membrane</keyword>
<feature type="domain" description="Cadherin" evidence="5">
    <location>
        <begin position="437"/>
        <end position="530"/>
    </location>
</feature>
<dbReference type="InterPro" id="IPR050174">
    <property type="entry name" value="Protocadherin/Cadherin-CA"/>
</dbReference>
<evidence type="ECO:0000259" key="5">
    <source>
        <dbReference type="PROSITE" id="PS50268"/>
    </source>
</evidence>
<dbReference type="InterPro" id="IPR022409">
    <property type="entry name" value="PKD/Chitinase_dom"/>
</dbReference>
<evidence type="ECO:0000256" key="2">
    <source>
        <dbReference type="ARBA" id="ARBA00022692"/>
    </source>
</evidence>
<keyword evidence="7" id="KW-1185">Reference proteome</keyword>
<dbReference type="InterPro" id="IPR006644">
    <property type="entry name" value="Cadg"/>
</dbReference>
<gene>
    <name evidence="6" type="ORF">ADN01_15765</name>
</gene>
<evidence type="ECO:0000256" key="4">
    <source>
        <dbReference type="ARBA" id="ARBA00023180"/>
    </source>
</evidence>
<proteinExistence type="predicted"/>
<evidence type="ECO:0000313" key="6">
    <source>
        <dbReference type="EMBL" id="KPL77488.1"/>
    </source>
</evidence>
<dbReference type="Pfam" id="PF00028">
    <property type="entry name" value="Cadherin"/>
    <property type="match status" value="5"/>
</dbReference>
<feature type="domain" description="Cadherin" evidence="5">
    <location>
        <begin position="136"/>
        <end position="232"/>
    </location>
</feature>
<dbReference type="STRING" id="229921.ADN01_15765"/>
<dbReference type="EMBL" id="LGCM01000060">
    <property type="protein sequence ID" value="KPL77488.1"/>
    <property type="molecule type" value="Genomic_DNA"/>
</dbReference>
<feature type="domain" description="Cadherin" evidence="5">
    <location>
        <begin position="537"/>
        <end position="631"/>
    </location>
</feature>
<dbReference type="GO" id="GO:0007156">
    <property type="term" value="P:homophilic cell adhesion via plasma membrane adhesion molecules"/>
    <property type="evidence" value="ECO:0007669"/>
    <property type="project" value="InterPro"/>
</dbReference>
<accession>A0A0P6Y7B5</accession>
<feature type="domain" description="Cadherin" evidence="5">
    <location>
        <begin position="329"/>
        <end position="430"/>
    </location>
</feature>
<reference evidence="6 7" key="1">
    <citation type="submission" date="2015-07" db="EMBL/GenBank/DDBJ databases">
        <title>Genome sequence of Levilinea saccharolytica DSM 16555.</title>
        <authorList>
            <person name="Hemp J."/>
            <person name="Ward L.M."/>
            <person name="Pace L.A."/>
            <person name="Fischer W.W."/>
        </authorList>
    </citation>
    <scope>NUCLEOTIDE SEQUENCE [LARGE SCALE GENOMIC DNA]</scope>
    <source>
        <strain evidence="6 7">KIBI-1</strain>
    </source>
</reference>
<dbReference type="SUPFAM" id="SSF49313">
    <property type="entry name" value="Cadherin-like"/>
    <property type="match status" value="7"/>
</dbReference>
<evidence type="ECO:0000256" key="1">
    <source>
        <dbReference type="ARBA" id="ARBA00004167"/>
    </source>
</evidence>
<sequence>MRVTNNSGDTYDKKFTITVTDANDPPSGITLTPASVLENRPAGTLVGTLSSTDEDAADTYTYALVSGTGSADNSSFTLSGNQLKTAVIFDAEARSQYSIRVRTTDAAGASFERALTVQIDNVSETPPQDVTLSASTFPENKVKGSLVGTFSTQDADLGETFTYSLVSGEGSADNASFTISGDQLKSAAVFDYETKAAYSLRVRVTDSGGQSLEKAFTLAITDTNDIPSPPSLSNLTLEENRPAGSLVGLFSAVDQDAGETFTFSLVPGTGSDDNANFSVSGNQLLSAQSFDFETKSSYKIRARVTDSGAAWFEKAFTVTILNRNDAPTDLTLSKASVAENKPIGTLVGTLAGVDPDSGDTFTYALVPGAGSTHNASFSLSGANLLTAAVFDYETQTQYSIRVRATDSGGLSVEKALTIAVTNKNEYAPTGVVLAPSSVAENQPAVTPVGTLSALDQDQGDSHTFKLVSGTGSEDNAAFTINGLSLRTARVLDFETKSQYKIRVRATDSGGLSVDQALIVTVTDANDAPTTVLLTNGSLPENTPAGAPIGTLSAADQDADDSFTFSLAAGEGGQDNAAFTLTGGQLRSAAVFDYESKTEYFVRIRAVDSGGAAVETPLRVQVLPVSEYPPTAVLLSNASLWENQPGDGSTVVGLLSAEDADLGETFTFALVPGPGDTCNARFAVQGGQLVSTDLFDFESEPSCEIRLAVQDSGGYSFEQSFVITILNRREIYFPFLSVTPP</sequence>
<dbReference type="SMART" id="SM00112">
    <property type="entry name" value="CA"/>
    <property type="match status" value="7"/>
</dbReference>
<dbReference type="Gene3D" id="2.60.40.60">
    <property type="entry name" value="Cadherins"/>
    <property type="match status" value="7"/>
</dbReference>
<keyword evidence="2" id="KW-0812">Transmembrane</keyword>
<dbReference type="CDD" id="cd11304">
    <property type="entry name" value="Cadherin_repeat"/>
    <property type="match status" value="7"/>
</dbReference>
<dbReference type="InterPro" id="IPR002126">
    <property type="entry name" value="Cadherin-like_dom"/>
</dbReference>
<dbReference type="PRINTS" id="PR00205">
    <property type="entry name" value="CADHERIN"/>
</dbReference>
<comment type="subcellular location">
    <subcellularLocation>
        <location evidence="1">Membrane</location>
        <topology evidence="1">Single-pass membrane protein</topology>
    </subcellularLocation>
</comment>
<name>A0A0P6Y7B5_9CHLR</name>
<dbReference type="InterPro" id="IPR015919">
    <property type="entry name" value="Cadherin-like_sf"/>
</dbReference>
<dbReference type="PATRIC" id="fig|229921.5.peg.2585"/>
<dbReference type="AlphaFoldDB" id="A0A0P6Y7B5"/>
<dbReference type="SMART" id="SM00089">
    <property type="entry name" value="PKD"/>
    <property type="match status" value="3"/>
</dbReference>
<evidence type="ECO:0000313" key="7">
    <source>
        <dbReference type="Proteomes" id="UP000050501"/>
    </source>
</evidence>
<dbReference type="Proteomes" id="UP000050501">
    <property type="component" value="Unassembled WGS sequence"/>
</dbReference>
<feature type="domain" description="Cadherin" evidence="5">
    <location>
        <begin position="229"/>
        <end position="329"/>
    </location>
</feature>
<protein>
    <recommendedName>
        <fullName evidence="5">Cadherin domain-containing protein</fullName>
    </recommendedName>
</protein>
<comment type="caution">
    <text evidence="6">The sequence shown here is derived from an EMBL/GenBank/DDBJ whole genome shotgun (WGS) entry which is preliminary data.</text>
</comment>
<dbReference type="GO" id="GO:0005886">
    <property type="term" value="C:plasma membrane"/>
    <property type="evidence" value="ECO:0007669"/>
    <property type="project" value="TreeGrafter"/>
</dbReference>
<dbReference type="PROSITE" id="PS50268">
    <property type="entry name" value="CADHERIN_2"/>
    <property type="match status" value="7"/>
</dbReference>
<dbReference type="SMART" id="SM00736">
    <property type="entry name" value="CADG"/>
    <property type="match status" value="3"/>
</dbReference>
<dbReference type="PANTHER" id="PTHR24028">
    <property type="entry name" value="CADHERIN-87A"/>
    <property type="match status" value="1"/>
</dbReference>
<dbReference type="GO" id="GO:0005509">
    <property type="term" value="F:calcium ion binding"/>
    <property type="evidence" value="ECO:0007669"/>
    <property type="project" value="InterPro"/>
</dbReference>
<keyword evidence="4" id="KW-0325">Glycoprotein</keyword>
<feature type="domain" description="Cadherin" evidence="5">
    <location>
        <begin position="647"/>
        <end position="735"/>
    </location>
</feature>
<evidence type="ECO:0000256" key="3">
    <source>
        <dbReference type="ARBA" id="ARBA00022989"/>
    </source>
</evidence>
<feature type="domain" description="Cadherin" evidence="5">
    <location>
        <begin position="28"/>
        <end position="129"/>
    </location>
</feature>
<keyword evidence="3" id="KW-1133">Transmembrane helix</keyword>